<dbReference type="InterPro" id="IPR048590">
    <property type="entry name" value="CusS-like_sensor"/>
</dbReference>
<dbReference type="SUPFAM" id="SSF47384">
    <property type="entry name" value="Homodimeric domain of signal transducing histidine kinase"/>
    <property type="match status" value="1"/>
</dbReference>
<dbReference type="PANTHER" id="PTHR45436">
    <property type="entry name" value="SENSOR HISTIDINE KINASE YKOH"/>
    <property type="match status" value="1"/>
</dbReference>
<keyword evidence="7 14" id="KW-0812">Transmembrane</keyword>
<dbReference type="SUPFAM" id="SSF55874">
    <property type="entry name" value="ATPase domain of HSP90 chaperone/DNA topoisomerase II/histidine kinase"/>
    <property type="match status" value="1"/>
</dbReference>
<dbReference type="FunFam" id="1.10.287.130:FF:000001">
    <property type="entry name" value="Two-component sensor histidine kinase"/>
    <property type="match status" value="1"/>
</dbReference>
<evidence type="ECO:0000256" key="3">
    <source>
        <dbReference type="ARBA" id="ARBA00022475"/>
    </source>
</evidence>
<accession>A0A1A9ETR6</accession>
<evidence type="ECO:0000256" key="13">
    <source>
        <dbReference type="ARBA" id="ARBA00023136"/>
    </source>
</evidence>
<dbReference type="CDD" id="cd00075">
    <property type="entry name" value="HATPase"/>
    <property type="match status" value="1"/>
</dbReference>
<protein>
    <recommendedName>
        <fullName evidence="14">Sensor protein</fullName>
        <ecNumber evidence="14">2.7.13.3</ecNumber>
    </recommendedName>
</protein>
<evidence type="ECO:0000256" key="2">
    <source>
        <dbReference type="ARBA" id="ARBA00004429"/>
    </source>
</evidence>
<reference evidence="17 18" key="2">
    <citation type="journal article" date="2018" name="Int. J. Syst. Evol. Microbiol.">
        <title>Marinobacterium aestuarii sp. nov., a benzene-degrading marine bacterium isolated from estuary sediment.</title>
        <authorList>
            <person name="Bae S.S."/>
            <person name="Jung J."/>
            <person name="Chung D."/>
            <person name="Baek K."/>
        </authorList>
    </citation>
    <scope>NUCLEOTIDE SEQUENCE [LARGE SCALE GENOMIC DNA]</scope>
    <source>
        <strain evidence="17 18">ST58-10</strain>
    </source>
</reference>
<keyword evidence="3 14" id="KW-1003">Cell membrane</keyword>
<comment type="catalytic activity">
    <reaction evidence="1 14">
        <text>ATP + protein L-histidine = ADP + protein N-phospho-L-histidine.</text>
        <dbReference type="EC" id="2.7.13.3"/>
    </reaction>
</comment>
<evidence type="ECO:0000256" key="10">
    <source>
        <dbReference type="ARBA" id="ARBA00022840"/>
    </source>
</evidence>
<dbReference type="InterPro" id="IPR036097">
    <property type="entry name" value="HisK_dim/P_sf"/>
</dbReference>
<dbReference type="InterPro" id="IPR003661">
    <property type="entry name" value="HisK_dim/P_dom"/>
</dbReference>
<dbReference type="AlphaFoldDB" id="A0A1A9ETR6"/>
<dbReference type="SMART" id="SM00304">
    <property type="entry name" value="HAMP"/>
    <property type="match status" value="1"/>
</dbReference>
<feature type="transmembrane region" description="Helical" evidence="14">
    <location>
        <begin position="161"/>
        <end position="181"/>
    </location>
</feature>
<dbReference type="PROSITE" id="PS50885">
    <property type="entry name" value="HAMP"/>
    <property type="match status" value="1"/>
</dbReference>
<dbReference type="Gene3D" id="1.10.287.130">
    <property type="match status" value="1"/>
</dbReference>
<evidence type="ECO:0000256" key="7">
    <source>
        <dbReference type="ARBA" id="ARBA00022692"/>
    </source>
</evidence>
<evidence type="ECO:0000259" key="16">
    <source>
        <dbReference type="PROSITE" id="PS50885"/>
    </source>
</evidence>
<comment type="subcellular location">
    <subcellularLocation>
        <location evidence="2">Cell inner membrane</location>
        <topology evidence="2">Multi-pass membrane protein</topology>
    </subcellularLocation>
</comment>
<evidence type="ECO:0000256" key="4">
    <source>
        <dbReference type="ARBA" id="ARBA00022519"/>
    </source>
</evidence>
<dbReference type="Pfam" id="PF21085">
    <property type="entry name" value="CusS"/>
    <property type="match status" value="1"/>
</dbReference>
<dbReference type="CDD" id="cd06225">
    <property type="entry name" value="HAMP"/>
    <property type="match status" value="1"/>
</dbReference>
<name>A0A1A9ETR6_9GAMM</name>
<evidence type="ECO:0000259" key="15">
    <source>
        <dbReference type="PROSITE" id="PS50109"/>
    </source>
</evidence>
<dbReference type="GO" id="GO:0005886">
    <property type="term" value="C:plasma membrane"/>
    <property type="evidence" value="ECO:0007669"/>
    <property type="project" value="UniProtKB-SubCell"/>
</dbReference>
<evidence type="ECO:0000256" key="8">
    <source>
        <dbReference type="ARBA" id="ARBA00022741"/>
    </source>
</evidence>
<dbReference type="InterPro" id="IPR003594">
    <property type="entry name" value="HATPase_dom"/>
</dbReference>
<dbReference type="Gene3D" id="6.10.340.10">
    <property type="match status" value="1"/>
</dbReference>
<dbReference type="EMBL" id="CP015839">
    <property type="protein sequence ID" value="ANG61048.1"/>
    <property type="molecule type" value="Genomic_DNA"/>
</dbReference>
<dbReference type="Proteomes" id="UP000078070">
    <property type="component" value="Chromosome"/>
</dbReference>
<evidence type="ECO:0000256" key="14">
    <source>
        <dbReference type="RuleBase" id="RU364088"/>
    </source>
</evidence>
<dbReference type="SMART" id="SM00388">
    <property type="entry name" value="HisKA"/>
    <property type="match status" value="1"/>
</dbReference>
<dbReference type="PROSITE" id="PS50109">
    <property type="entry name" value="HIS_KIN"/>
    <property type="match status" value="1"/>
</dbReference>
<dbReference type="InterPro" id="IPR006290">
    <property type="entry name" value="CztS_silS_copS"/>
</dbReference>
<dbReference type="Gene3D" id="3.30.565.10">
    <property type="entry name" value="Histidine kinase-like ATPase, C-terminal domain"/>
    <property type="match status" value="1"/>
</dbReference>
<keyword evidence="13 14" id="KW-0472">Membrane</keyword>
<feature type="domain" description="Histidine kinase" evidence="15">
    <location>
        <begin position="243"/>
        <end position="457"/>
    </location>
</feature>
<keyword evidence="6 14" id="KW-0808">Transferase</keyword>
<dbReference type="Pfam" id="PF00512">
    <property type="entry name" value="HisKA"/>
    <property type="match status" value="1"/>
</dbReference>
<dbReference type="GO" id="GO:0000155">
    <property type="term" value="F:phosphorelay sensor kinase activity"/>
    <property type="evidence" value="ECO:0007669"/>
    <property type="project" value="InterPro"/>
</dbReference>
<proteinExistence type="predicted"/>
<reference evidence="18" key="1">
    <citation type="submission" date="2016-05" db="EMBL/GenBank/DDBJ databases">
        <authorList>
            <person name="Baek K."/>
            <person name="Yang S.-J."/>
        </authorList>
    </citation>
    <scope>NUCLEOTIDE SEQUENCE [LARGE SCALE GENOMIC DNA]</scope>
    <source>
        <strain evidence="18">ST58-10</strain>
    </source>
</reference>
<keyword evidence="18" id="KW-1185">Reference proteome</keyword>
<dbReference type="SUPFAM" id="SSF158472">
    <property type="entry name" value="HAMP domain-like"/>
    <property type="match status" value="1"/>
</dbReference>
<dbReference type="InterPro" id="IPR050428">
    <property type="entry name" value="TCS_sensor_his_kinase"/>
</dbReference>
<evidence type="ECO:0000313" key="17">
    <source>
        <dbReference type="EMBL" id="ANG61048.1"/>
    </source>
</evidence>
<evidence type="ECO:0000256" key="11">
    <source>
        <dbReference type="ARBA" id="ARBA00022989"/>
    </source>
</evidence>
<evidence type="ECO:0000256" key="6">
    <source>
        <dbReference type="ARBA" id="ARBA00022679"/>
    </source>
</evidence>
<keyword evidence="10 14" id="KW-0067">ATP-binding</keyword>
<dbReference type="Pfam" id="PF02518">
    <property type="entry name" value="HATPase_c"/>
    <property type="match status" value="1"/>
</dbReference>
<dbReference type="PANTHER" id="PTHR45436:SF15">
    <property type="entry name" value="SENSOR HISTIDINE KINASE CUSS"/>
    <property type="match status" value="1"/>
</dbReference>
<dbReference type="PRINTS" id="PR00344">
    <property type="entry name" value="BCTRLSENSOR"/>
</dbReference>
<organism evidence="17 18">
    <name type="scientific">Marinobacterium aestuarii</name>
    <dbReference type="NCBI Taxonomy" id="1821621"/>
    <lineage>
        <taxon>Bacteria</taxon>
        <taxon>Pseudomonadati</taxon>
        <taxon>Pseudomonadota</taxon>
        <taxon>Gammaproteobacteria</taxon>
        <taxon>Oceanospirillales</taxon>
        <taxon>Oceanospirillaceae</taxon>
        <taxon>Marinobacterium</taxon>
    </lineage>
</organism>
<keyword evidence="4 14" id="KW-0997">Cell inner membrane</keyword>
<evidence type="ECO:0000313" key="18">
    <source>
        <dbReference type="Proteomes" id="UP000078070"/>
    </source>
</evidence>
<dbReference type="InterPro" id="IPR005467">
    <property type="entry name" value="His_kinase_dom"/>
</dbReference>
<evidence type="ECO:0000256" key="9">
    <source>
        <dbReference type="ARBA" id="ARBA00022777"/>
    </source>
</evidence>
<evidence type="ECO:0000256" key="12">
    <source>
        <dbReference type="ARBA" id="ARBA00023012"/>
    </source>
</evidence>
<dbReference type="SMART" id="SM00387">
    <property type="entry name" value="HATPase_c"/>
    <property type="match status" value="1"/>
</dbReference>
<dbReference type="STRING" id="1821621.A8C75_00320"/>
<sequence length="462" mass="51258">MRIPSLTMRLSLMFALAVLSVLLLAGILFKQLSMMHFGILDQQELSGKAQSAVSILQTVTDRQAFERRLPELRALLSHHPGLAAMIRGPEGELWFAEPAALQVPARLLAGLSGQPWEWESQDRFYRGLNRELQLPGGRTLRIELVLDSTLHQRYLHSLTHWFWIAFSLCALFSAGLGWLVARNGLRPVRSVTQVVSSISAQSLSGRIPMDDVPGELQGLAQSFNAMLQRLDDDFVRLSSFSSDIAHELRTPISNLITHTEVVLSRQRRSEEYREALYSNLEELQRMAKMVEQMLFIAKADNALIVPERQPVEMFALVKQLFEYYELLAEEDGISLCCTGQGTLMGDAAMLRRALSNLLSNAIRHSVEGGTVRVDIVTGTQGLEVSVSNVGSVIPPEHIERLFDRFYRADPARREGQSSHAGLGLAITRSIVQSHGGSLACESSGGCTRFTAFFPQACPASRS</sequence>
<keyword evidence="12 14" id="KW-0902">Two-component regulatory system</keyword>
<evidence type="ECO:0000256" key="1">
    <source>
        <dbReference type="ARBA" id="ARBA00000085"/>
    </source>
</evidence>
<keyword evidence="5" id="KW-0597">Phosphoprotein</keyword>
<gene>
    <name evidence="17" type="ORF">A8C75_00320</name>
</gene>
<keyword evidence="8 14" id="KW-0547">Nucleotide-binding</keyword>
<dbReference type="Pfam" id="PF00672">
    <property type="entry name" value="HAMP"/>
    <property type="match status" value="1"/>
</dbReference>
<dbReference type="KEGG" id="mars:A8C75_00320"/>
<dbReference type="OrthoDB" id="9809766at2"/>
<keyword evidence="9 14" id="KW-0418">Kinase</keyword>
<keyword evidence="11 14" id="KW-1133">Transmembrane helix</keyword>
<evidence type="ECO:0000256" key="5">
    <source>
        <dbReference type="ARBA" id="ARBA00022553"/>
    </source>
</evidence>
<feature type="domain" description="HAMP" evidence="16">
    <location>
        <begin position="182"/>
        <end position="235"/>
    </location>
</feature>
<dbReference type="InterPro" id="IPR004358">
    <property type="entry name" value="Sig_transdc_His_kin-like_C"/>
</dbReference>
<dbReference type="EC" id="2.7.13.3" evidence="14"/>
<dbReference type="CDD" id="cd00082">
    <property type="entry name" value="HisKA"/>
    <property type="match status" value="1"/>
</dbReference>
<dbReference type="NCBIfam" id="TIGR01386">
    <property type="entry name" value="cztS_silS_copS"/>
    <property type="match status" value="1"/>
</dbReference>
<dbReference type="GO" id="GO:0005524">
    <property type="term" value="F:ATP binding"/>
    <property type="evidence" value="ECO:0007669"/>
    <property type="project" value="UniProtKB-KW"/>
</dbReference>
<dbReference type="InterPro" id="IPR036890">
    <property type="entry name" value="HATPase_C_sf"/>
</dbReference>
<dbReference type="RefSeq" id="WP_067376479.1">
    <property type="nucleotide sequence ID" value="NZ_CP015839.1"/>
</dbReference>
<comment type="function">
    <text evidence="14">Member of a two-component regulatory system.</text>
</comment>
<dbReference type="InterPro" id="IPR003660">
    <property type="entry name" value="HAMP_dom"/>
</dbReference>